<dbReference type="Gene3D" id="1.20.870.10">
    <property type="entry name" value="Son of sevenless (SoS) protein Chain: S domain 1"/>
    <property type="match status" value="1"/>
</dbReference>
<evidence type="ECO:0000256" key="2">
    <source>
        <dbReference type="PROSITE-ProRule" id="PRU00168"/>
    </source>
</evidence>
<dbReference type="SUPFAM" id="SSF48366">
    <property type="entry name" value="Ras GEF"/>
    <property type="match status" value="1"/>
</dbReference>
<feature type="compositionally biased region" description="Polar residues" evidence="3">
    <location>
        <begin position="759"/>
        <end position="772"/>
    </location>
</feature>
<dbReference type="InterPro" id="IPR023578">
    <property type="entry name" value="Ras_GEF_dom_sf"/>
</dbReference>
<dbReference type="InterPro" id="IPR008937">
    <property type="entry name" value="Ras-like_GEF"/>
</dbReference>
<proteinExistence type="predicted"/>
<keyword evidence="7" id="KW-1185">Reference proteome</keyword>
<dbReference type="GO" id="GO:0007265">
    <property type="term" value="P:Ras protein signal transduction"/>
    <property type="evidence" value="ECO:0007669"/>
    <property type="project" value="TreeGrafter"/>
</dbReference>
<feature type="domain" description="Ras-GEF" evidence="4">
    <location>
        <begin position="1019"/>
        <end position="1340"/>
    </location>
</feature>
<evidence type="ECO:0000313" key="7">
    <source>
        <dbReference type="Proteomes" id="UP000027361"/>
    </source>
</evidence>
<dbReference type="CDD" id="cd06224">
    <property type="entry name" value="REM"/>
    <property type="match status" value="1"/>
</dbReference>
<evidence type="ECO:0000259" key="4">
    <source>
        <dbReference type="PROSITE" id="PS50009"/>
    </source>
</evidence>
<dbReference type="OrthoDB" id="10254377at2759"/>
<feature type="region of interest" description="Disordered" evidence="3">
    <location>
        <begin position="235"/>
        <end position="261"/>
    </location>
</feature>
<organism evidence="6 7">
    <name type="scientific">Tilletiaria anomala (strain ATCC 24038 / CBS 436.72 / UBC 951)</name>
    <dbReference type="NCBI Taxonomy" id="1037660"/>
    <lineage>
        <taxon>Eukaryota</taxon>
        <taxon>Fungi</taxon>
        <taxon>Dikarya</taxon>
        <taxon>Basidiomycota</taxon>
        <taxon>Ustilaginomycotina</taxon>
        <taxon>Exobasidiomycetes</taxon>
        <taxon>Georgefischeriales</taxon>
        <taxon>Tilletiariaceae</taxon>
        <taxon>Tilletiaria</taxon>
    </lineage>
</organism>
<dbReference type="SMART" id="SM00147">
    <property type="entry name" value="RasGEF"/>
    <property type="match status" value="1"/>
</dbReference>
<dbReference type="OMA" id="WVCSEIL"/>
<comment type="caution">
    <text evidence="6">The sequence shown here is derived from an EMBL/GenBank/DDBJ whole genome shotgun (WGS) entry which is preliminary data.</text>
</comment>
<protein>
    <submittedName>
        <fullName evidence="6">Ras GEF</fullName>
    </submittedName>
</protein>
<reference evidence="6 7" key="1">
    <citation type="submission" date="2014-05" db="EMBL/GenBank/DDBJ databases">
        <title>Draft genome sequence of a rare smut relative, Tilletiaria anomala UBC 951.</title>
        <authorList>
            <consortium name="DOE Joint Genome Institute"/>
            <person name="Toome M."/>
            <person name="Kuo A."/>
            <person name="Henrissat B."/>
            <person name="Lipzen A."/>
            <person name="Tritt A."/>
            <person name="Yoshinaga Y."/>
            <person name="Zane M."/>
            <person name="Barry K."/>
            <person name="Grigoriev I.V."/>
            <person name="Spatafora J.W."/>
            <person name="Aimea M.C."/>
        </authorList>
    </citation>
    <scope>NUCLEOTIDE SEQUENCE [LARGE SCALE GENOMIC DNA]</scope>
    <source>
        <strain evidence="6 7">UBC 951</strain>
    </source>
</reference>
<dbReference type="PANTHER" id="PTHR23113:SF368">
    <property type="entry name" value="CELL DIVISION CONTROL PROTEIN 25"/>
    <property type="match status" value="1"/>
</dbReference>
<dbReference type="PROSITE" id="PS50009">
    <property type="entry name" value="RASGEF_CAT"/>
    <property type="match status" value="1"/>
</dbReference>
<evidence type="ECO:0000313" key="6">
    <source>
        <dbReference type="EMBL" id="KDN39851.1"/>
    </source>
</evidence>
<accession>A0A066VEL0</accession>
<evidence type="ECO:0000256" key="1">
    <source>
        <dbReference type="ARBA" id="ARBA00022658"/>
    </source>
</evidence>
<dbReference type="InterPro" id="IPR001895">
    <property type="entry name" value="RASGEF_cat_dom"/>
</dbReference>
<dbReference type="GeneID" id="25265712"/>
<dbReference type="RefSeq" id="XP_013241184.1">
    <property type="nucleotide sequence ID" value="XM_013385730.1"/>
</dbReference>
<sequence>MKPLEAVTGGSLASAKDEATDVPEDFAPLETTNFNAVKALIAKYELEIDPSVTREQAEAIGDLGSGTPFVIRAQKLEGGRAVWKVTKRVTDTDLATMHHDGMSTSSLSSGSQFEDNDGNPLQSGDVLGAVLGTHPCFPSLKPPVLVGKTGSTSRLRLSAPVRDDQQAINGPPFGPSVQFHPFSRGDWKRTRRLSCASASAPSLSDADAADSSGLEGPNAFDLLQSHDAIVDEAASLEDTGARSSKDSQSSSSYSRKRRRRASFSNDPRYAIWGAPCHPNRRAVVQTSGPGAPVPLESIDPASSGNGPVKSISCFSASMQHHPIVKGSLTKEEADAIPPLRDYQMAAIFPKDHAALLAASLERVIVQLTSVIDTRLHIDFFYTYRSFTTSHTLLDLLIERFNWSLELIVSFRDAHVQSVVRVRTYVVLKFWLIHFFEEDFLPDRQLRNRLTTWLNSFGDLSSRNVAEAGVISSLRKTVVKLKHLYSQSGVSGLLGQGDDQFRQGGISQPTMAASSSSGSLSESEVDLERLSDPLTVARERKGTREVFSTFNGAPAKALDAMSHGRNSSTQGAGFGSISRALNSTVHKIQKMRMIAQRRETAMSSAATTSSDAVPNDTGDLLFIKGGLESFIDFFQLPAGEKDAGDYSASSSSTAGDAHTPSLDSVSEAAESTPATSVDLPRQSNEATVEETHGHTQDWESGPSDVCKDMRSSESSEAVPNMACTKVGADNLHHTTSEQTLRSPTRRLRLAASSSSTSLRKQQGPSLVGHSTSPFPGIVQIDDVDLSSDEDDDAVRKALRRLPGARDLRTARRAFGSVQSKLLASDSVGDAPWSSPPEQLAAEGDPPFNSQGQQKFGYLTTELFDPDEALAGYELIKGFNLDGFESDEDEPGDAEAALRKLEGYIDEGKVKARARKVEALWQNSRASKAKHHSSEPGAVTEAAVEDVPAAIVPPSSGKDSFVPPHESNERSSSLPMRSSEDAQAQKGNQLEEPGLDKRFATSQFGSWSLPPVHRSFLLDCRSEDIAGQMSLIEAELFSHITWQELASGRWQSFRQRCEISDWEEYYRIRMREKAEAEEAQATWDEDNIGVIVARFNLAANWVASEVVLTQNLIERAAVISKFIRVAWKCYQVANFASMTQIVFGLQSPWVERLHRTWTRIPPWEMRILRDLRTLTSPTRNFRHMRRVVDVMISEEGMEEIVNSAGPPDVFSMSTSGQFPSHSTAFKGCVPFCGLLLMDLMENQILPTCLPAHALDPAADYGATPAQHLEEDLPPLPPQLPVKPLVNVLKFRVLGMIIKTVIAFQERSKSYDFTASGPLYLRCLKLRCLSAPLMTQLSRMAEP</sequence>
<feature type="compositionally biased region" description="Low complexity" evidence="3">
    <location>
        <begin position="748"/>
        <end position="758"/>
    </location>
</feature>
<dbReference type="Proteomes" id="UP000027361">
    <property type="component" value="Unassembled WGS sequence"/>
</dbReference>
<dbReference type="STRING" id="1037660.A0A066VEL0"/>
<keyword evidence="1 2" id="KW-0344">Guanine-nucleotide releasing factor</keyword>
<dbReference type="InterPro" id="IPR000651">
    <property type="entry name" value="Ras-like_Gua-exchang_fac_N"/>
</dbReference>
<dbReference type="GO" id="GO:0005085">
    <property type="term" value="F:guanyl-nucleotide exchange factor activity"/>
    <property type="evidence" value="ECO:0007669"/>
    <property type="project" value="UniProtKB-KW"/>
</dbReference>
<dbReference type="Pfam" id="PF00618">
    <property type="entry name" value="RasGEF_N"/>
    <property type="match status" value="1"/>
</dbReference>
<feature type="compositionally biased region" description="Low complexity" evidence="3">
    <location>
        <begin position="600"/>
        <end position="611"/>
    </location>
</feature>
<dbReference type="SMART" id="SM00229">
    <property type="entry name" value="RasGEFN"/>
    <property type="match status" value="1"/>
</dbReference>
<dbReference type="Gene3D" id="1.10.840.10">
    <property type="entry name" value="Ras guanine-nucleotide exchange factors catalytic domain"/>
    <property type="match status" value="1"/>
</dbReference>
<feature type="region of interest" description="Disordered" evidence="3">
    <location>
        <begin position="949"/>
        <end position="992"/>
    </location>
</feature>
<evidence type="ECO:0000256" key="3">
    <source>
        <dbReference type="SAM" id="MobiDB-lite"/>
    </source>
</evidence>
<feature type="domain" description="N-terminal Ras-GEF" evidence="5">
    <location>
        <begin position="351"/>
        <end position="481"/>
    </location>
</feature>
<gene>
    <name evidence="6" type="ORF">K437DRAFT_264458</name>
</gene>
<dbReference type="InterPro" id="IPR036964">
    <property type="entry name" value="RASGEF_cat_dom_sf"/>
</dbReference>
<feature type="region of interest" description="Disordered" evidence="3">
    <location>
        <begin position="641"/>
        <end position="773"/>
    </location>
</feature>
<dbReference type="GO" id="GO:0005886">
    <property type="term" value="C:plasma membrane"/>
    <property type="evidence" value="ECO:0007669"/>
    <property type="project" value="TreeGrafter"/>
</dbReference>
<feature type="region of interest" description="Disordered" evidence="3">
    <location>
        <begin position="158"/>
        <end position="181"/>
    </location>
</feature>
<feature type="region of interest" description="Disordered" evidence="3">
    <location>
        <begin position="595"/>
        <end position="614"/>
    </location>
</feature>
<dbReference type="Pfam" id="PF00617">
    <property type="entry name" value="RasGEF"/>
    <property type="match status" value="1"/>
</dbReference>
<dbReference type="PANTHER" id="PTHR23113">
    <property type="entry name" value="GUANINE NUCLEOTIDE EXCHANGE FACTOR"/>
    <property type="match status" value="1"/>
</dbReference>
<dbReference type="PROSITE" id="PS50212">
    <property type="entry name" value="RASGEF_NTER"/>
    <property type="match status" value="1"/>
</dbReference>
<feature type="region of interest" description="Disordered" evidence="3">
    <location>
        <begin position="503"/>
        <end position="523"/>
    </location>
</feature>
<dbReference type="HOGENOM" id="CLU_255052_0_0_1"/>
<dbReference type="EMBL" id="JMSN01000099">
    <property type="protein sequence ID" value="KDN39851.1"/>
    <property type="molecule type" value="Genomic_DNA"/>
</dbReference>
<feature type="compositionally biased region" description="Polar residues" evidence="3">
    <location>
        <begin position="968"/>
        <end position="986"/>
    </location>
</feature>
<name>A0A066VEL0_TILAU</name>
<evidence type="ECO:0000259" key="5">
    <source>
        <dbReference type="PROSITE" id="PS50212"/>
    </source>
</evidence>
<feature type="region of interest" description="Disordered" evidence="3">
    <location>
        <begin position="824"/>
        <end position="850"/>
    </location>
</feature>
<dbReference type="InParanoid" id="A0A066VEL0"/>